<dbReference type="EMBL" id="JAVREK010000016">
    <property type="protein sequence ID" value="MDT0303588.1"/>
    <property type="molecule type" value="Genomic_DNA"/>
</dbReference>
<dbReference type="RefSeq" id="WP_311546075.1">
    <property type="nucleotide sequence ID" value="NZ_JAVREK010000016.1"/>
</dbReference>
<organism evidence="2 3">
    <name type="scientific">Streptomonospora wellingtoniae</name>
    <dbReference type="NCBI Taxonomy" id="3075544"/>
    <lineage>
        <taxon>Bacteria</taxon>
        <taxon>Bacillati</taxon>
        <taxon>Actinomycetota</taxon>
        <taxon>Actinomycetes</taxon>
        <taxon>Streptosporangiales</taxon>
        <taxon>Nocardiopsidaceae</taxon>
        <taxon>Streptomonospora</taxon>
    </lineage>
</organism>
<evidence type="ECO:0000313" key="3">
    <source>
        <dbReference type="Proteomes" id="UP001183226"/>
    </source>
</evidence>
<dbReference type="PROSITE" id="PS51664">
    <property type="entry name" value="YCAO"/>
    <property type="match status" value="1"/>
</dbReference>
<dbReference type="Proteomes" id="UP001183226">
    <property type="component" value="Unassembled WGS sequence"/>
</dbReference>
<gene>
    <name evidence="2" type="ORF">RM446_15845</name>
</gene>
<evidence type="ECO:0000259" key="1">
    <source>
        <dbReference type="PROSITE" id="PS51664"/>
    </source>
</evidence>
<sequence>MKLLLRPDTYRVSTPDGLCVLTHHGLVTFDGASIAAWLDRLEPYLDGRFGVDDLVANLDGERGRMLEQVIQALVDADVVREVEDVAPGPAVPPGANAPEVHYLGYFLDTATATATWRRYRDCGALVIGRGALAAAAARACERSGITRVYSAGPDEPPDALARDPGIVLHVSDDADLTTDRRSRETCSGPQTVLGHAADFGDHAVLGPVGTGPQDRESARRRMLGLRREVPPGRPADAADLAAVANQLVHRAFRVFAGIAGDTERDRLTRVTYDLLDSTHHAFLPHPYTRPATTPARARFGADVGKLRRGAKLTVEEMSRRTAPLVDDRAGVFGEIDQRGFAQFPLHVSEATVADPVGLGLGPVRVAGVGPDYATARYRAAMHGYAAYGSLCLDPRRLLGRGAGDPDTSLAELRSGEAADRVWGYRLADGHVLEVDAARAFPVLAGAGAEGFPVCGSAAGYTWEDAVRTALLDQCRALAVSGIAALDEPVPPVDAGAVARDPVAVRYHALLCATGRPVETYDLTRVLDVPCVLVRGAGDAGAGVCGVGASTAEAFRDGLEKALLAYQSAVNAEPAYAPPQVPAPRELFRGTRSSALDDTALTVEGIAAALRARGREPVVVPMDHDREVTQRVPYLVQVVLDHG</sequence>
<accession>A0ABU2KWF6</accession>
<reference evidence="3" key="1">
    <citation type="submission" date="2023-07" db="EMBL/GenBank/DDBJ databases">
        <title>30 novel species of actinomycetes from the DSMZ collection.</title>
        <authorList>
            <person name="Nouioui I."/>
        </authorList>
    </citation>
    <scope>NUCLEOTIDE SEQUENCE [LARGE SCALE GENOMIC DNA]</scope>
    <source>
        <strain evidence="3">DSM 45055</strain>
    </source>
</reference>
<evidence type="ECO:0000313" key="2">
    <source>
        <dbReference type="EMBL" id="MDT0303588.1"/>
    </source>
</evidence>
<proteinExistence type="predicted"/>
<feature type="domain" description="YcaO" evidence="1">
    <location>
        <begin position="367"/>
        <end position="642"/>
    </location>
</feature>
<dbReference type="InterPro" id="IPR003776">
    <property type="entry name" value="YcaO-like_dom"/>
</dbReference>
<comment type="caution">
    <text evidence="2">The sequence shown here is derived from an EMBL/GenBank/DDBJ whole genome shotgun (WGS) entry which is preliminary data.</text>
</comment>
<name>A0ABU2KWF6_9ACTN</name>
<keyword evidence="3" id="KW-1185">Reference proteome</keyword>
<protein>
    <recommendedName>
        <fullName evidence="1">YcaO domain-containing protein</fullName>
    </recommendedName>
</protein>